<dbReference type="Proteomes" id="UP000618952">
    <property type="component" value="Unassembled WGS sequence"/>
</dbReference>
<gene>
    <name evidence="1" type="ORF">H4O18_09420</name>
</gene>
<evidence type="ECO:0000313" key="1">
    <source>
        <dbReference type="EMBL" id="MBC8768211.1"/>
    </source>
</evidence>
<dbReference type="Pfam" id="PF13692">
    <property type="entry name" value="Glyco_trans_1_4"/>
    <property type="match status" value="1"/>
</dbReference>
<name>A0ABR7QLZ8_9FLAO</name>
<keyword evidence="2" id="KW-1185">Reference proteome</keyword>
<proteinExistence type="predicted"/>
<dbReference type="Gene3D" id="3.40.50.2000">
    <property type="entry name" value="Glycogen Phosphorylase B"/>
    <property type="match status" value="1"/>
</dbReference>
<dbReference type="EMBL" id="JACLHY010000007">
    <property type="protein sequence ID" value="MBC8768211.1"/>
    <property type="molecule type" value="Genomic_DNA"/>
</dbReference>
<organism evidence="1 2">
    <name type="scientific">Arenibacter arenosicollis</name>
    <dbReference type="NCBI Taxonomy" id="2762274"/>
    <lineage>
        <taxon>Bacteria</taxon>
        <taxon>Pseudomonadati</taxon>
        <taxon>Bacteroidota</taxon>
        <taxon>Flavobacteriia</taxon>
        <taxon>Flavobacteriales</taxon>
        <taxon>Flavobacteriaceae</taxon>
        <taxon>Arenibacter</taxon>
    </lineage>
</organism>
<comment type="caution">
    <text evidence="1">The sequence shown here is derived from an EMBL/GenBank/DDBJ whole genome shotgun (WGS) entry which is preliminary data.</text>
</comment>
<evidence type="ECO:0000313" key="2">
    <source>
        <dbReference type="Proteomes" id="UP000618952"/>
    </source>
</evidence>
<accession>A0ABR7QLZ8</accession>
<dbReference type="RefSeq" id="WP_187583848.1">
    <property type="nucleotide sequence ID" value="NZ_JACLHY010000007.1"/>
</dbReference>
<sequence>MDKKILIVGYVWPEPNTTAAGGRMLQLIHFFLEQDYQVTFACTAAESEFSYDLTSIGVSKKPILLNHSSFNIFLKDLNPTIVLFDRFMTEEQFGWRVVQNTPHAIRILDTEDLHSLRLCRQLSHKKSLPFTNENWLDQDQTKREIASIYRCDLSLIISLYEMDLLTKTVKIDNGLLLHLPMMYDAIDVEQRNNWLDFEQKKDFVCIGNGKHAPNIDAIQTLKKDIWPLIRRELTSANLYIYGAYMPDSVKQLNNPKEGFCIMGHADNASEVISKARLNLAPLNFGAGIKGKLLNGMLSGTPSITTEIGAEGICGNLAWNGIIANDPENFAKAAILLYQNKEKWSLAQQNGIAIINNYYNKTVLQQKLLDRIGLIKKDLAGHRSHNFIGAMLLHHTLASTKFMSKWIEEKNTRPQ</sequence>
<protein>
    <submittedName>
        <fullName evidence="1">Glycosyltransferase</fullName>
    </submittedName>
</protein>
<dbReference type="SUPFAM" id="SSF53756">
    <property type="entry name" value="UDP-Glycosyltransferase/glycogen phosphorylase"/>
    <property type="match status" value="1"/>
</dbReference>
<reference evidence="1 2" key="1">
    <citation type="submission" date="2020-08" db="EMBL/GenBank/DDBJ databases">
        <title>Arenibacter gaetbuli sp. nov., isolated from a sand dune.</title>
        <authorList>
            <person name="Park S."/>
            <person name="Yoon J.-H."/>
        </authorList>
    </citation>
    <scope>NUCLEOTIDE SEQUENCE [LARGE SCALE GENOMIC DNA]</scope>
    <source>
        <strain evidence="1 2">BSSL-BM3</strain>
    </source>
</reference>